<accession>A0A2S1QUP4</accession>
<feature type="signal peptide" evidence="6">
    <location>
        <begin position="1"/>
        <end position="20"/>
    </location>
</feature>
<dbReference type="SUPFAM" id="SSF56954">
    <property type="entry name" value="Outer membrane efflux proteins (OEP)"/>
    <property type="match status" value="1"/>
</dbReference>
<dbReference type="PANTHER" id="PTHR30026:SF20">
    <property type="entry name" value="OUTER MEMBRANE PROTEIN TOLC"/>
    <property type="match status" value="1"/>
</dbReference>
<evidence type="ECO:0000256" key="2">
    <source>
        <dbReference type="ARBA" id="ARBA00022452"/>
    </source>
</evidence>
<keyword evidence="2" id="KW-1134">Transmembrane beta strand</keyword>
<dbReference type="InterPro" id="IPR051906">
    <property type="entry name" value="TolC-like"/>
</dbReference>
<evidence type="ECO:0000256" key="4">
    <source>
        <dbReference type="ARBA" id="ARBA00023136"/>
    </source>
</evidence>
<dbReference type="Proteomes" id="UP000244929">
    <property type="component" value="Chromosome"/>
</dbReference>
<dbReference type="AlphaFoldDB" id="A0A2S1QUP4"/>
<evidence type="ECO:0000313" key="7">
    <source>
        <dbReference type="EMBL" id="AWH84105.1"/>
    </source>
</evidence>
<evidence type="ECO:0000256" key="3">
    <source>
        <dbReference type="ARBA" id="ARBA00022692"/>
    </source>
</evidence>
<feature type="chain" id="PRO_5015621962" evidence="6">
    <location>
        <begin position="21"/>
        <end position="395"/>
    </location>
</feature>
<protein>
    <submittedName>
        <fullName evidence="7">Transporter</fullName>
    </submittedName>
</protein>
<keyword evidence="8" id="KW-1185">Reference proteome</keyword>
<keyword evidence="5" id="KW-0998">Cell outer membrane</keyword>
<dbReference type="OrthoDB" id="712316at2"/>
<keyword evidence="4" id="KW-0472">Membrane</keyword>
<keyword evidence="6" id="KW-0732">Signal</keyword>
<evidence type="ECO:0000256" key="1">
    <source>
        <dbReference type="ARBA" id="ARBA00004442"/>
    </source>
</evidence>
<name>A0A2S1QUP4_9FLAO</name>
<evidence type="ECO:0000313" key="8">
    <source>
        <dbReference type="Proteomes" id="UP000244929"/>
    </source>
</evidence>
<dbReference type="GO" id="GO:0015562">
    <property type="term" value="F:efflux transmembrane transporter activity"/>
    <property type="evidence" value="ECO:0007669"/>
    <property type="project" value="InterPro"/>
</dbReference>
<keyword evidence="3" id="KW-0812">Transmembrane</keyword>
<dbReference type="GO" id="GO:0015288">
    <property type="term" value="F:porin activity"/>
    <property type="evidence" value="ECO:0007669"/>
    <property type="project" value="TreeGrafter"/>
</dbReference>
<evidence type="ECO:0000256" key="6">
    <source>
        <dbReference type="SAM" id="SignalP"/>
    </source>
</evidence>
<dbReference type="Gene3D" id="1.20.1600.10">
    <property type="entry name" value="Outer membrane efflux proteins (OEP)"/>
    <property type="match status" value="1"/>
</dbReference>
<dbReference type="PANTHER" id="PTHR30026">
    <property type="entry name" value="OUTER MEMBRANE PROTEIN TOLC"/>
    <property type="match status" value="1"/>
</dbReference>
<reference evidence="7 8" key="1">
    <citation type="submission" date="2018-04" db="EMBL/GenBank/DDBJ databases">
        <title>Genome sequencing of Flavobacterium sp. HYN0059.</title>
        <authorList>
            <person name="Yi H."/>
            <person name="Baek C."/>
        </authorList>
    </citation>
    <scope>NUCLEOTIDE SEQUENCE [LARGE SCALE GENOMIC DNA]</scope>
    <source>
        <strain evidence="7 8">HYN0059</strain>
    </source>
</reference>
<evidence type="ECO:0000256" key="5">
    <source>
        <dbReference type="ARBA" id="ARBA00023237"/>
    </source>
</evidence>
<organism evidence="7 8">
    <name type="scientific">Flavobacterium album</name>
    <dbReference type="NCBI Taxonomy" id="2175091"/>
    <lineage>
        <taxon>Bacteria</taxon>
        <taxon>Pseudomonadati</taxon>
        <taxon>Bacteroidota</taxon>
        <taxon>Flavobacteriia</taxon>
        <taxon>Flavobacteriales</taxon>
        <taxon>Flavobacteriaceae</taxon>
        <taxon>Flavobacterium</taxon>
    </lineage>
</organism>
<dbReference type="KEGG" id="falb:HYN59_02815"/>
<dbReference type="EMBL" id="CP029186">
    <property type="protein sequence ID" value="AWH84105.1"/>
    <property type="molecule type" value="Genomic_DNA"/>
</dbReference>
<dbReference type="GO" id="GO:0009279">
    <property type="term" value="C:cell outer membrane"/>
    <property type="evidence" value="ECO:0007669"/>
    <property type="project" value="UniProtKB-SubCell"/>
</dbReference>
<gene>
    <name evidence="7" type="ORF">HYN59_02815</name>
</gene>
<dbReference type="GO" id="GO:1990281">
    <property type="term" value="C:efflux pump complex"/>
    <property type="evidence" value="ECO:0007669"/>
    <property type="project" value="TreeGrafter"/>
</dbReference>
<dbReference type="RefSeq" id="WP_108776815.1">
    <property type="nucleotide sequence ID" value="NZ_CP029186.1"/>
</dbReference>
<sequence>MRYRSAFHIAVLLFALQATAQSTLDNTLSAIAKNNKTLAANRQDWEAKKLEFNTGLTPPNPTVEYDYLFSNPANAGNQTVFTISQGFDFPTAYSRKKKLADEQVKQADFNLSSARQDILLQAKTACIRLVYYNKRYTQLTRRMTDTEKMVQNFQVRLDKGDGNILDLNKASLQLIELKRDYHTTVSQINQLNYKLTELNGGTEIVFKDTIYPLIPVIPAFEELEKAYEENDPNRKILEQQKVVAETNLAVSRSMVLPKIEVGYHYQGILGETYSGVHTGVSIPLWENKNVVRQRKAEVVAAELDIDAHKNEHFFHIKHLYEDYINLKTTLEAYEAAKIDTSSRNRVLLNKAFALGEISSTEYFMETTYFFTALNSFLETERDYHEAVATLLKYQL</sequence>
<proteinExistence type="predicted"/>
<comment type="subcellular location">
    <subcellularLocation>
        <location evidence="1">Cell outer membrane</location>
    </subcellularLocation>
</comment>